<dbReference type="InterPro" id="IPR019734">
    <property type="entry name" value="TPR_rpt"/>
</dbReference>
<evidence type="ECO:0000313" key="5">
    <source>
        <dbReference type="EMBL" id="QDV52358.1"/>
    </source>
</evidence>
<keyword evidence="1" id="KW-0677">Repeat</keyword>
<dbReference type="OrthoDB" id="265874at2"/>
<dbReference type="PANTHER" id="PTHR45586:SF1">
    <property type="entry name" value="LIPOPOLYSACCHARIDE ASSEMBLY PROTEIN B"/>
    <property type="match status" value="1"/>
</dbReference>
<keyword evidence="2 3" id="KW-0802">TPR repeat</keyword>
<accession>A0A518IGZ2</accession>
<organism evidence="5 6">
    <name type="scientific">Gimesia fumaroli</name>
    <dbReference type="NCBI Taxonomy" id="2527976"/>
    <lineage>
        <taxon>Bacteria</taxon>
        <taxon>Pseudomonadati</taxon>
        <taxon>Planctomycetota</taxon>
        <taxon>Planctomycetia</taxon>
        <taxon>Planctomycetales</taxon>
        <taxon>Planctomycetaceae</taxon>
        <taxon>Gimesia</taxon>
    </lineage>
</organism>
<keyword evidence="4" id="KW-1133">Transmembrane helix</keyword>
<dbReference type="KEGG" id="gfm:Enr17x_44200"/>
<name>A0A518IGZ2_9PLAN</name>
<feature type="repeat" description="TPR" evidence="3">
    <location>
        <begin position="180"/>
        <end position="213"/>
    </location>
</feature>
<proteinExistence type="predicted"/>
<sequence length="435" mass="49559">MTSQVKESQSSDQKTRRPSRIIVAGLCIGIVVAGLLWRKTAWINFCQWQAERNLQSRDAEQALSWISQAYQADTQNPETLLILARAYRRAHEVEPAIKTLKQLFKVAGPSEELHREQWLVEAQVGDVSNLEKHLADMLIDPKGNAQDICETFVNSCVLNYRFHDAMRIIEVWQADFPNDPLPHYYLGRILEHQGDWEKAAREFSTALEVSPGHIPSAYNLARVNLSHNQVDAALDNYRLCTKYQKEHAAALVGIARCLRMKQDSQAARATLKTAQQVPESQRLKDFRAVGDPAYVARNAILLELGQLELTSGNYKAAVAYLEDAIEQNPKDRKARLALADAYRGSGELEKAEQQIQIVQKTQQAIKRLDECFDLLQKDLENADLRAEIGQIFLEHISENQGVVWLKNALYYDPRHQRARQALEEYYAKQRSSSHN</sequence>
<evidence type="ECO:0000256" key="2">
    <source>
        <dbReference type="ARBA" id="ARBA00022803"/>
    </source>
</evidence>
<keyword evidence="4" id="KW-0812">Transmembrane</keyword>
<feature type="repeat" description="TPR" evidence="3">
    <location>
        <begin position="298"/>
        <end position="331"/>
    </location>
</feature>
<dbReference type="InterPro" id="IPR011990">
    <property type="entry name" value="TPR-like_helical_dom_sf"/>
</dbReference>
<evidence type="ECO:0000256" key="1">
    <source>
        <dbReference type="ARBA" id="ARBA00022737"/>
    </source>
</evidence>
<dbReference type="PROSITE" id="PS50005">
    <property type="entry name" value="TPR"/>
    <property type="match status" value="2"/>
</dbReference>
<evidence type="ECO:0000256" key="3">
    <source>
        <dbReference type="PROSITE-ProRule" id="PRU00339"/>
    </source>
</evidence>
<feature type="transmembrane region" description="Helical" evidence="4">
    <location>
        <begin position="21"/>
        <end position="37"/>
    </location>
</feature>
<dbReference type="Pfam" id="PF13432">
    <property type="entry name" value="TPR_16"/>
    <property type="match status" value="1"/>
</dbReference>
<protein>
    <submittedName>
        <fullName evidence="5">Tetratricopeptide repeat protein</fullName>
    </submittedName>
</protein>
<evidence type="ECO:0000313" key="6">
    <source>
        <dbReference type="Proteomes" id="UP000318313"/>
    </source>
</evidence>
<keyword evidence="4" id="KW-0472">Membrane</keyword>
<dbReference type="SMART" id="SM00028">
    <property type="entry name" value="TPR"/>
    <property type="match status" value="6"/>
</dbReference>
<dbReference type="Proteomes" id="UP000318313">
    <property type="component" value="Chromosome"/>
</dbReference>
<dbReference type="EMBL" id="CP037452">
    <property type="protein sequence ID" value="QDV52358.1"/>
    <property type="molecule type" value="Genomic_DNA"/>
</dbReference>
<dbReference type="AlphaFoldDB" id="A0A518IGZ2"/>
<gene>
    <name evidence="5" type="ORF">Enr17x_44200</name>
</gene>
<dbReference type="RefSeq" id="WP_145311692.1">
    <property type="nucleotide sequence ID" value="NZ_CP037452.1"/>
</dbReference>
<dbReference type="Pfam" id="PF14559">
    <property type="entry name" value="TPR_19"/>
    <property type="match status" value="2"/>
</dbReference>
<dbReference type="Pfam" id="PF07719">
    <property type="entry name" value="TPR_2"/>
    <property type="match status" value="1"/>
</dbReference>
<dbReference type="PANTHER" id="PTHR45586">
    <property type="entry name" value="TPR REPEAT-CONTAINING PROTEIN PA4667"/>
    <property type="match status" value="1"/>
</dbReference>
<dbReference type="InterPro" id="IPR013105">
    <property type="entry name" value="TPR_2"/>
</dbReference>
<reference evidence="5 6" key="1">
    <citation type="submission" date="2019-03" db="EMBL/GenBank/DDBJ databases">
        <title>Deep-cultivation of Planctomycetes and their phenomic and genomic characterization uncovers novel biology.</title>
        <authorList>
            <person name="Wiegand S."/>
            <person name="Jogler M."/>
            <person name="Boedeker C."/>
            <person name="Pinto D."/>
            <person name="Vollmers J."/>
            <person name="Rivas-Marin E."/>
            <person name="Kohn T."/>
            <person name="Peeters S.H."/>
            <person name="Heuer A."/>
            <person name="Rast P."/>
            <person name="Oberbeckmann S."/>
            <person name="Bunk B."/>
            <person name="Jeske O."/>
            <person name="Meyerdierks A."/>
            <person name="Storesund J.E."/>
            <person name="Kallscheuer N."/>
            <person name="Luecker S."/>
            <person name="Lage O.M."/>
            <person name="Pohl T."/>
            <person name="Merkel B.J."/>
            <person name="Hornburger P."/>
            <person name="Mueller R.-W."/>
            <person name="Bruemmer F."/>
            <person name="Labrenz M."/>
            <person name="Spormann A.M."/>
            <person name="Op den Camp H."/>
            <person name="Overmann J."/>
            <person name="Amann R."/>
            <person name="Jetten M.S.M."/>
            <person name="Mascher T."/>
            <person name="Medema M.H."/>
            <person name="Devos D.P."/>
            <person name="Kaster A.-K."/>
            <person name="Ovreas L."/>
            <person name="Rohde M."/>
            <person name="Galperin M.Y."/>
            <person name="Jogler C."/>
        </authorList>
    </citation>
    <scope>NUCLEOTIDE SEQUENCE [LARGE SCALE GENOMIC DNA]</scope>
    <source>
        <strain evidence="5 6">Enr17</strain>
    </source>
</reference>
<dbReference type="InterPro" id="IPR051012">
    <property type="entry name" value="CellSynth/LPSAsmb/PSIAsmb"/>
</dbReference>
<dbReference type="Gene3D" id="1.25.40.10">
    <property type="entry name" value="Tetratricopeptide repeat domain"/>
    <property type="match status" value="3"/>
</dbReference>
<evidence type="ECO:0000256" key="4">
    <source>
        <dbReference type="SAM" id="Phobius"/>
    </source>
</evidence>
<keyword evidence="6" id="KW-1185">Reference proteome</keyword>
<dbReference type="SUPFAM" id="SSF48452">
    <property type="entry name" value="TPR-like"/>
    <property type="match status" value="2"/>
</dbReference>